<evidence type="ECO:0000256" key="8">
    <source>
        <dbReference type="ARBA" id="ARBA00022833"/>
    </source>
</evidence>
<organism evidence="16 17">
    <name type="scientific">Thermoclostridium caenicola</name>
    <dbReference type="NCBI Taxonomy" id="659425"/>
    <lineage>
        <taxon>Bacteria</taxon>
        <taxon>Bacillati</taxon>
        <taxon>Bacillota</taxon>
        <taxon>Clostridia</taxon>
        <taxon>Eubacteriales</taxon>
        <taxon>Oscillospiraceae</taxon>
        <taxon>Thermoclostridium</taxon>
    </lineage>
</organism>
<feature type="active site" description="Proton donor" evidence="12">
    <location>
        <position position="69"/>
    </location>
</feature>
<keyword evidence="7 14" id="KW-0378">Hydrolase</keyword>
<dbReference type="GO" id="GO:0042802">
    <property type="term" value="F:identical protein binding"/>
    <property type="evidence" value="ECO:0007669"/>
    <property type="project" value="UniProtKB-ARBA"/>
</dbReference>
<evidence type="ECO:0000256" key="5">
    <source>
        <dbReference type="ARBA" id="ARBA00018266"/>
    </source>
</evidence>
<evidence type="ECO:0000256" key="10">
    <source>
        <dbReference type="ARBA" id="ARBA00049252"/>
    </source>
</evidence>
<protein>
    <recommendedName>
        <fullName evidence="5 14">Cytidine deaminase</fullName>
        <ecNumber evidence="4 14">3.5.4.5</ecNumber>
    </recommendedName>
    <alternativeName>
        <fullName evidence="9 14">Cytidine aminohydrolase</fullName>
    </alternativeName>
</protein>
<dbReference type="PANTHER" id="PTHR11644:SF2">
    <property type="entry name" value="CYTIDINE DEAMINASE"/>
    <property type="match status" value="1"/>
</dbReference>
<sequence>MSKGAQDNDRIMEGLSAREMVDMALRAQQHAYVPYSGFHVGAAVLADNGKVYTGCNIENASFGATICAERTAIAKAVSDGARRILAVAVSSDSEGPTQPCGICRQVMSEFCSEDMPLYLSNRNGEYAEYAFRELLPNQFVLKSKPNAD</sequence>
<dbReference type="NCBIfam" id="NF004064">
    <property type="entry name" value="PRK05578.1"/>
    <property type="match status" value="1"/>
</dbReference>
<dbReference type="CDD" id="cd01283">
    <property type="entry name" value="cytidine_deaminase"/>
    <property type="match status" value="1"/>
</dbReference>
<dbReference type="InterPro" id="IPR050202">
    <property type="entry name" value="Cyt/Deoxycyt_deaminase"/>
</dbReference>
<evidence type="ECO:0000256" key="11">
    <source>
        <dbReference type="ARBA" id="ARBA00049558"/>
    </source>
</evidence>
<dbReference type="Gene3D" id="3.40.140.10">
    <property type="entry name" value="Cytidine Deaminase, domain 2"/>
    <property type="match status" value="1"/>
</dbReference>
<dbReference type="PANTHER" id="PTHR11644">
    <property type="entry name" value="CYTIDINE DEAMINASE"/>
    <property type="match status" value="1"/>
</dbReference>
<dbReference type="InterPro" id="IPR016192">
    <property type="entry name" value="APOBEC/CMP_deaminase_Zn-bd"/>
</dbReference>
<dbReference type="PROSITE" id="PS00903">
    <property type="entry name" value="CYT_DCMP_DEAMINASES_1"/>
    <property type="match status" value="1"/>
</dbReference>
<dbReference type="EC" id="3.5.4.5" evidence="4 14"/>
<dbReference type="FunFam" id="3.40.140.10:FF:000008">
    <property type="entry name" value="Cytidine deaminase"/>
    <property type="match status" value="1"/>
</dbReference>
<evidence type="ECO:0000256" key="2">
    <source>
        <dbReference type="ARBA" id="ARBA00003949"/>
    </source>
</evidence>
<dbReference type="InterPro" id="IPR016193">
    <property type="entry name" value="Cytidine_deaminase-like"/>
</dbReference>
<evidence type="ECO:0000256" key="14">
    <source>
        <dbReference type="RuleBase" id="RU364006"/>
    </source>
</evidence>
<comment type="similarity">
    <text evidence="3 14">Belongs to the cytidine and deoxycytidylate deaminase family.</text>
</comment>
<dbReference type="PROSITE" id="PS51747">
    <property type="entry name" value="CYT_DCMP_DEAMINASES_2"/>
    <property type="match status" value="1"/>
</dbReference>
<name>A0A1M6H441_9FIRM</name>
<feature type="binding site" evidence="13">
    <location>
        <position position="100"/>
    </location>
    <ligand>
        <name>Zn(2+)</name>
        <dbReference type="ChEBI" id="CHEBI:29105"/>
        <note>catalytic</note>
    </ligand>
</feature>
<evidence type="ECO:0000256" key="3">
    <source>
        <dbReference type="ARBA" id="ARBA00006576"/>
    </source>
</evidence>
<keyword evidence="6 13" id="KW-0479">Metal-binding</keyword>
<evidence type="ECO:0000259" key="15">
    <source>
        <dbReference type="PROSITE" id="PS51747"/>
    </source>
</evidence>
<evidence type="ECO:0000256" key="7">
    <source>
        <dbReference type="ARBA" id="ARBA00022801"/>
    </source>
</evidence>
<dbReference type="GO" id="GO:0005829">
    <property type="term" value="C:cytosol"/>
    <property type="evidence" value="ECO:0007669"/>
    <property type="project" value="TreeGrafter"/>
</dbReference>
<dbReference type="GO" id="GO:0055086">
    <property type="term" value="P:nucleobase-containing small molecule metabolic process"/>
    <property type="evidence" value="ECO:0007669"/>
    <property type="project" value="UniProtKB-ARBA"/>
</dbReference>
<comment type="catalytic activity">
    <reaction evidence="10 14">
        <text>2'-deoxycytidine + H2O + H(+) = 2'-deoxyuridine + NH4(+)</text>
        <dbReference type="Rhea" id="RHEA:13433"/>
        <dbReference type="ChEBI" id="CHEBI:15377"/>
        <dbReference type="ChEBI" id="CHEBI:15378"/>
        <dbReference type="ChEBI" id="CHEBI:15698"/>
        <dbReference type="ChEBI" id="CHEBI:16450"/>
        <dbReference type="ChEBI" id="CHEBI:28938"/>
        <dbReference type="EC" id="3.5.4.5"/>
    </reaction>
</comment>
<dbReference type="AlphaFoldDB" id="A0A1M6H441"/>
<evidence type="ECO:0000256" key="1">
    <source>
        <dbReference type="ARBA" id="ARBA00001947"/>
    </source>
</evidence>
<dbReference type="Pfam" id="PF00383">
    <property type="entry name" value="dCMP_cyt_deam_1"/>
    <property type="match status" value="1"/>
</dbReference>
<dbReference type="InterPro" id="IPR006262">
    <property type="entry name" value="Cyt_deam_tetra"/>
</dbReference>
<dbReference type="SUPFAM" id="SSF53927">
    <property type="entry name" value="Cytidine deaminase-like"/>
    <property type="match status" value="1"/>
</dbReference>
<dbReference type="Proteomes" id="UP000324781">
    <property type="component" value="Unassembled WGS sequence"/>
</dbReference>
<dbReference type="GO" id="GO:0008270">
    <property type="term" value="F:zinc ion binding"/>
    <property type="evidence" value="ECO:0007669"/>
    <property type="project" value="UniProtKB-UniRule"/>
</dbReference>
<keyword evidence="17" id="KW-1185">Reference proteome</keyword>
<feature type="domain" description="CMP/dCMP-type deaminase" evidence="15">
    <location>
        <begin position="15"/>
        <end position="142"/>
    </location>
</feature>
<comment type="catalytic activity">
    <reaction evidence="11 14">
        <text>cytidine + H2O + H(+) = uridine + NH4(+)</text>
        <dbReference type="Rhea" id="RHEA:16069"/>
        <dbReference type="ChEBI" id="CHEBI:15377"/>
        <dbReference type="ChEBI" id="CHEBI:15378"/>
        <dbReference type="ChEBI" id="CHEBI:16704"/>
        <dbReference type="ChEBI" id="CHEBI:17562"/>
        <dbReference type="ChEBI" id="CHEBI:28938"/>
        <dbReference type="EC" id="3.5.4.5"/>
    </reaction>
</comment>
<dbReference type="InterPro" id="IPR002125">
    <property type="entry name" value="CMP_dCMP_dom"/>
</dbReference>
<evidence type="ECO:0000313" key="17">
    <source>
        <dbReference type="Proteomes" id="UP000324781"/>
    </source>
</evidence>
<feature type="binding site" evidence="13">
    <location>
        <position position="67"/>
    </location>
    <ligand>
        <name>Zn(2+)</name>
        <dbReference type="ChEBI" id="CHEBI:29105"/>
        <note>catalytic</note>
    </ligand>
</feature>
<keyword evidence="8 13" id="KW-0862">Zinc</keyword>
<dbReference type="NCBIfam" id="TIGR01354">
    <property type="entry name" value="cyt_deam_tetra"/>
    <property type="match status" value="1"/>
</dbReference>
<comment type="function">
    <text evidence="2 14">This enzyme scavenges exogenous and endogenous cytidine and 2'-deoxycytidine for UMP synthesis.</text>
</comment>
<evidence type="ECO:0000256" key="9">
    <source>
        <dbReference type="ARBA" id="ARBA00032005"/>
    </source>
</evidence>
<gene>
    <name evidence="16" type="ORF">SAMN05444373_102917</name>
</gene>
<dbReference type="RefSeq" id="WP_243133237.1">
    <property type="nucleotide sequence ID" value="NZ_DAONMB010000036.1"/>
</dbReference>
<dbReference type="GO" id="GO:0072527">
    <property type="term" value="P:pyrimidine-containing compound metabolic process"/>
    <property type="evidence" value="ECO:0007669"/>
    <property type="project" value="UniProtKB-ARBA"/>
</dbReference>
<dbReference type="EMBL" id="FQZP01000029">
    <property type="protein sequence ID" value="SHJ17001.1"/>
    <property type="molecule type" value="Genomic_DNA"/>
</dbReference>
<evidence type="ECO:0000256" key="13">
    <source>
        <dbReference type="PIRSR" id="PIRSR606262-3"/>
    </source>
</evidence>
<evidence type="ECO:0000313" key="16">
    <source>
        <dbReference type="EMBL" id="SHJ17001.1"/>
    </source>
</evidence>
<evidence type="ECO:0000256" key="6">
    <source>
        <dbReference type="ARBA" id="ARBA00022723"/>
    </source>
</evidence>
<accession>A0A1M6H441</accession>
<feature type="binding site" evidence="13">
    <location>
        <position position="103"/>
    </location>
    <ligand>
        <name>Zn(2+)</name>
        <dbReference type="ChEBI" id="CHEBI:29105"/>
        <note>catalytic</note>
    </ligand>
</feature>
<reference evidence="16 17" key="1">
    <citation type="submission" date="2016-11" db="EMBL/GenBank/DDBJ databases">
        <authorList>
            <person name="Varghese N."/>
            <person name="Submissions S."/>
        </authorList>
    </citation>
    <scope>NUCLEOTIDE SEQUENCE [LARGE SCALE GENOMIC DNA]</scope>
    <source>
        <strain evidence="16 17">DSM 19027</strain>
    </source>
</reference>
<proteinExistence type="inferred from homology"/>
<evidence type="ECO:0000256" key="12">
    <source>
        <dbReference type="PIRSR" id="PIRSR606262-1"/>
    </source>
</evidence>
<evidence type="ECO:0000256" key="4">
    <source>
        <dbReference type="ARBA" id="ARBA00012783"/>
    </source>
</evidence>
<dbReference type="GO" id="GO:0004126">
    <property type="term" value="F:cytidine deaminase activity"/>
    <property type="evidence" value="ECO:0007669"/>
    <property type="project" value="UniProtKB-UniRule"/>
</dbReference>
<comment type="cofactor">
    <cofactor evidence="1 13 14">
        <name>Zn(2+)</name>
        <dbReference type="ChEBI" id="CHEBI:29105"/>
    </cofactor>
</comment>